<accession>A0A843W7S6</accession>
<dbReference type="Proteomes" id="UP000652761">
    <property type="component" value="Unassembled WGS sequence"/>
</dbReference>
<keyword evidence="2" id="KW-0812">Transmembrane</keyword>
<feature type="transmembrane region" description="Helical" evidence="2">
    <location>
        <begin position="227"/>
        <end position="251"/>
    </location>
</feature>
<organism evidence="3 4">
    <name type="scientific">Colocasia esculenta</name>
    <name type="common">Wild taro</name>
    <name type="synonym">Arum esculentum</name>
    <dbReference type="NCBI Taxonomy" id="4460"/>
    <lineage>
        <taxon>Eukaryota</taxon>
        <taxon>Viridiplantae</taxon>
        <taxon>Streptophyta</taxon>
        <taxon>Embryophyta</taxon>
        <taxon>Tracheophyta</taxon>
        <taxon>Spermatophyta</taxon>
        <taxon>Magnoliopsida</taxon>
        <taxon>Liliopsida</taxon>
        <taxon>Araceae</taxon>
        <taxon>Aroideae</taxon>
        <taxon>Colocasieae</taxon>
        <taxon>Colocasia</taxon>
    </lineage>
</organism>
<proteinExistence type="predicted"/>
<feature type="transmembrane region" description="Helical" evidence="2">
    <location>
        <begin position="132"/>
        <end position="154"/>
    </location>
</feature>
<feature type="compositionally biased region" description="Pro residues" evidence="1">
    <location>
        <begin position="20"/>
        <end position="36"/>
    </location>
</feature>
<feature type="region of interest" description="Disordered" evidence="1">
    <location>
        <begin position="1"/>
        <end position="101"/>
    </location>
</feature>
<reference evidence="3" key="1">
    <citation type="submission" date="2017-07" db="EMBL/GenBank/DDBJ databases">
        <title>Taro Niue Genome Assembly and Annotation.</title>
        <authorList>
            <person name="Atibalentja N."/>
            <person name="Keating K."/>
            <person name="Fields C.J."/>
        </authorList>
    </citation>
    <scope>NUCLEOTIDE SEQUENCE</scope>
    <source>
        <strain evidence="3">Niue_2</strain>
        <tissue evidence="3">Leaf</tissue>
    </source>
</reference>
<comment type="caution">
    <text evidence="3">The sequence shown here is derived from an EMBL/GenBank/DDBJ whole genome shotgun (WGS) entry which is preliminary data.</text>
</comment>
<gene>
    <name evidence="3" type="ORF">Taro_033015</name>
</gene>
<keyword evidence="2" id="KW-1133">Transmembrane helix</keyword>
<dbReference type="InterPro" id="IPR021414">
    <property type="entry name" value="DUF3054"/>
</dbReference>
<feature type="compositionally biased region" description="Low complexity" evidence="1">
    <location>
        <begin position="69"/>
        <end position="84"/>
    </location>
</feature>
<dbReference type="Pfam" id="PF11255">
    <property type="entry name" value="DUF3054"/>
    <property type="match status" value="1"/>
</dbReference>
<dbReference type="OrthoDB" id="2015146at2759"/>
<name>A0A843W7S6_COLES</name>
<dbReference type="AlphaFoldDB" id="A0A843W7S6"/>
<dbReference type="EMBL" id="NMUH01002485">
    <property type="protein sequence ID" value="MQM00274.1"/>
    <property type="molecule type" value="Genomic_DNA"/>
</dbReference>
<evidence type="ECO:0000313" key="3">
    <source>
        <dbReference type="EMBL" id="MQM00274.1"/>
    </source>
</evidence>
<sequence length="306" mass="32328">MLLLSQAPNGALSARRCAPAAPPAISPFPNPRPPLFSKPRPALPSRSRPARNLRLTLASSSPVEGAAEPGPSSSSSSSSSSPVTVSPPPPRPPFSGGDEKTVFVGQQGVPLEGVIRFDKPGQPSRLESWGRVALLAGGDVLFLLVFAAVGRFSHGLPVLDVATLRTADPFVAGWFLGAYFLGGYGDDGKGFNGTSAGVLAAAKSWAVGIPIGLGIRSLASGHIPPTTFMLITMGTTGFLLIGWRALLYTLLPNQQSKKNDVFRRGNPFELFEVSELYKVLFGCTRKGCCVAGLWQTCSSVRKWVIR</sequence>
<protein>
    <submittedName>
        <fullName evidence="3">Uncharacterized protein</fullName>
    </submittedName>
</protein>
<evidence type="ECO:0000256" key="1">
    <source>
        <dbReference type="SAM" id="MobiDB-lite"/>
    </source>
</evidence>
<keyword evidence="4" id="KW-1185">Reference proteome</keyword>
<dbReference type="PANTHER" id="PTHR35283:SF3">
    <property type="entry name" value="T12C22.21 PROTEIN"/>
    <property type="match status" value="1"/>
</dbReference>
<evidence type="ECO:0000313" key="4">
    <source>
        <dbReference type="Proteomes" id="UP000652761"/>
    </source>
</evidence>
<dbReference type="PANTHER" id="PTHR35283">
    <property type="entry name" value="T12C22.21 PROTEIN"/>
    <property type="match status" value="1"/>
</dbReference>
<evidence type="ECO:0000256" key="2">
    <source>
        <dbReference type="SAM" id="Phobius"/>
    </source>
</evidence>
<keyword evidence="2" id="KW-0472">Membrane</keyword>
<feature type="transmembrane region" description="Helical" evidence="2">
    <location>
        <begin position="166"/>
        <end position="184"/>
    </location>
</feature>